<accession>A0A7W1WQ72</accession>
<keyword evidence="2" id="KW-0677">Repeat</keyword>
<name>A0A7W1WQ72_9BACL</name>
<feature type="domain" description="PTS EIIB type-2" evidence="5">
    <location>
        <begin position="420"/>
        <end position="509"/>
    </location>
</feature>
<dbReference type="CDD" id="cd05568">
    <property type="entry name" value="PTS_IIB_bgl_like"/>
    <property type="match status" value="1"/>
</dbReference>
<dbReference type="InterPro" id="IPR036095">
    <property type="entry name" value="PTS_EIIB-like_sf"/>
</dbReference>
<dbReference type="Pfam" id="PF08279">
    <property type="entry name" value="HTH_11"/>
    <property type="match status" value="1"/>
</dbReference>
<evidence type="ECO:0000259" key="5">
    <source>
        <dbReference type="PROSITE" id="PS51099"/>
    </source>
</evidence>
<keyword evidence="1" id="KW-0808">Transferase</keyword>
<dbReference type="Gene3D" id="3.40.50.2300">
    <property type="match status" value="1"/>
</dbReference>
<dbReference type="InterPro" id="IPR013196">
    <property type="entry name" value="HTH_11"/>
</dbReference>
<keyword evidence="3" id="KW-0805">Transcription regulation</keyword>
<sequence length="620" mass="71325">MLITSRSHKMLCMILNSQEPIRIKDIARELQVSERTVKYDLESVRSWLNSHQIELHSKPNKGIWIGGEPATRHNLQRILEKSGETNVFLQPQERVKYLMLELLLQDRFIKMDELAVNLNVSRNTLVSDLSVAESLLKDWNVNVERSRLGIRLAATEIFRRAALENTVQEMLTGSEMFDIVRAIIQGSDIPLQVRRVMKKFRLSRYDLKSIFQVVKSIAEQSEKEARIDFTDRMVIGIFIRLCIVVQRLRLHQEIVYKKDEFLEIKESDLFGIFKENLARLSVLLDLQVTDHETCFICRHTMRGFTSLTQLGQRDFYTLTLELIAQVSVQMKVAFAEDALLIKHLLAHMTEKLSKYQCGVADPNPLISDIIRSYPDIFKIVKKACHDVFGERKIHFADPDIGYIVLHFLASIRRKEEVKKCRALVVCGTGRGTAQFLQTILEQEIRHLKVIGCCSAIGLESQIQSQRPDLVISVVDVEASIPVVVVNSIPTKQDFTFIEETITELRSNHHLQPAVDQNFMNLPAMERFTQEVICKGFDLSRTIRSEMREYLSDQRAEGLALHLMLMVNRMAFGALYDGTGANHEWKTEPMATIRAKLIRILQEKKLDVPESEINAILCYFV</sequence>
<evidence type="ECO:0000313" key="7">
    <source>
        <dbReference type="EMBL" id="MBA4493904.1"/>
    </source>
</evidence>
<dbReference type="SUPFAM" id="SSF63520">
    <property type="entry name" value="PTS-regulatory domain, PRD"/>
    <property type="match status" value="2"/>
</dbReference>
<comment type="caution">
    <text evidence="7">The sequence shown here is derived from an EMBL/GenBank/DDBJ whole genome shotgun (WGS) entry which is preliminary data.</text>
</comment>
<dbReference type="InterPro" id="IPR011608">
    <property type="entry name" value="PRD"/>
</dbReference>
<evidence type="ECO:0000256" key="4">
    <source>
        <dbReference type="ARBA" id="ARBA00023163"/>
    </source>
</evidence>
<feature type="domain" description="PRD" evidence="6">
    <location>
        <begin position="205"/>
        <end position="309"/>
    </location>
</feature>
<dbReference type="RefSeq" id="WP_181751143.1">
    <property type="nucleotide sequence ID" value="NZ_JACEIQ010000004.1"/>
</dbReference>
<dbReference type="PANTHER" id="PTHR30185:SF18">
    <property type="entry name" value="TRANSCRIPTIONAL REGULATOR MTLR"/>
    <property type="match status" value="1"/>
</dbReference>
<gene>
    <name evidence="7" type="ORF">H1191_06245</name>
</gene>
<reference evidence="7 8" key="1">
    <citation type="submission" date="2020-07" db="EMBL/GenBank/DDBJ databases">
        <authorList>
            <person name="Feng H."/>
        </authorList>
    </citation>
    <scope>NUCLEOTIDE SEQUENCE [LARGE SCALE GENOMIC DNA]</scope>
    <source>
        <strain evidence="8">s-10</strain>
    </source>
</reference>
<dbReference type="PROSITE" id="PS51372">
    <property type="entry name" value="PRD_2"/>
    <property type="match status" value="2"/>
</dbReference>
<organism evidence="7 8">
    <name type="scientific">Paenactinomyces guangxiensis</name>
    <dbReference type="NCBI Taxonomy" id="1490290"/>
    <lineage>
        <taxon>Bacteria</taxon>
        <taxon>Bacillati</taxon>
        <taxon>Bacillota</taxon>
        <taxon>Bacilli</taxon>
        <taxon>Bacillales</taxon>
        <taxon>Thermoactinomycetaceae</taxon>
        <taxon>Paenactinomyces</taxon>
    </lineage>
</organism>
<evidence type="ECO:0000256" key="3">
    <source>
        <dbReference type="ARBA" id="ARBA00023015"/>
    </source>
</evidence>
<dbReference type="Gene3D" id="1.10.10.10">
    <property type="entry name" value="Winged helix-like DNA-binding domain superfamily/Winged helix DNA-binding domain"/>
    <property type="match status" value="2"/>
</dbReference>
<dbReference type="Pfam" id="PF00874">
    <property type="entry name" value="PRD"/>
    <property type="match status" value="2"/>
</dbReference>
<dbReference type="InterPro" id="IPR036634">
    <property type="entry name" value="PRD_sf"/>
</dbReference>
<dbReference type="GO" id="GO:0006355">
    <property type="term" value="P:regulation of DNA-templated transcription"/>
    <property type="evidence" value="ECO:0007669"/>
    <property type="project" value="InterPro"/>
</dbReference>
<evidence type="ECO:0000256" key="2">
    <source>
        <dbReference type="ARBA" id="ARBA00022737"/>
    </source>
</evidence>
<dbReference type="InterPro" id="IPR050661">
    <property type="entry name" value="BglG_antiterminators"/>
</dbReference>
<dbReference type="Gene3D" id="1.10.1790.10">
    <property type="entry name" value="PRD domain"/>
    <property type="match status" value="2"/>
</dbReference>
<evidence type="ECO:0000256" key="1">
    <source>
        <dbReference type="ARBA" id="ARBA00022679"/>
    </source>
</evidence>
<protein>
    <submittedName>
        <fullName evidence="7">PRD domain-containing protein</fullName>
    </submittedName>
</protein>
<dbReference type="GO" id="GO:0008982">
    <property type="term" value="F:protein-N(PI)-phosphohistidine-sugar phosphotransferase activity"/>
    <property type="evidence" value="ECO:0007669"/>
    <property type="project" value="InterPro"/>
</dbReference>
<dbReference type="GO" id="GO:0009401">
    <property type="term" value="P:phosphoenolpyruvate-dependent sugar phosphotransferase system"/>
    <property type="evidence" value="ECO:0007669"/>
    <property type="project" value="InterPro"/>
</dbReference>
<dbReference type="InterPro" id="IPR036388">
    <property type="entry name" value="WH-like_DNA-bd_sf"/>
</dbReference>
<dbReference type="InterPro" id="IPR013011">
    <property type="entry name" value="PTS_EIIB_2"/>
</dbReference>
<feature type="domain" description="PRD" evidence="6">
    <location>
        <begin position="310"/>
        <end position="417"/>
    </location>
</feature>
<proteinExistence type="predicted"/>
<evidence type="ECO:0000259" key="6">
    <source>
        <dbReference type="PROSITE" id="PS51372"/>
    </source>
</evidence>
<evidence type="ECO:0000313" key="8">
    <source>
        <dbReference type="Proteomes" id="UP000535491"/>
    </source>
</evidence>
<keyword evidence="8" id="KW-1185">Reference proteome</keyword>
<dbReference type="PROSITE" id="PS51099">
    <property type="entry name" value="PTS_EIIB_TYPE_2"/>
    <property type="match status" value="1"/>
</dbReference>
<dbReference type="PANTHER" id="PTHR30185">
    <property type="entry name" value="CRYPTIC BETA-GLUCOSIDE BGL OPERON ANTITERMINATOR"/>
    <property type="match status" value="1"/>
</dbReference>
<dbReference type="SUPFAM" id="SSF52794">
    <property type="entry name" value="PTS system IIB component-like"/>
    <property type="match status" value="1"/>
</dbReference>
<dbReference type="EMBL" id="JACEIQ010000004">
    <property type="protein sequence ID" value="MBA4493904.1"/>
    <property type="molecule type" value="Genomic_DNA"/>
</dbReference>
<dbReference type="AlphaFoldDB" id="A0A7W1WQ72"/>
<keyword evidence="4" id="KW-0804">Transcription</keyword>
<dbReference type="Proteomes" id="UP000535491">
    <property type="component" value="Unassembled WGS sequence"/>
</dbReference>